<feature type="binding site" evidence="3">
    <location>
        <position position="159"/>
    </location>
    <ligand>
        <name>Mn(2+)</name>
        <dbReference type="ChEBI" id="CHEBI:29035"/>
        <label>1</label>
    </ligand>
</feature>
<feature type="binding site" evidence="3">
    <location>
        <position position="157"/>
    </location>
    <ligand>
        <name>Mn(2+)</name>
        <dbReference type="ChEBI" id="CHEBI:29035"/>
        <label>1</label>
    </ligand>
</feature>
<accession>A0A1H1YIX9</accession>
<feature type="binding site" evidence="3">
    <location>
        <position position="241"/>
    </location>
    <ligand>
        <name>Mn(2+)</name>
        <dbReference type="ChEBI" id="CHEBI:29035"/>
        <label>1</label>
    </ligand>
</feature>
<dbReference type="STRING" id="630515.SAMN04489812_4608"/>
<feature type="binding site" evidence="3">
    <location>
        <position position="135"/>
    </location>
    <ligand>
        <name>Mn(2+)</name>
        <dbReference type="ChEBI" id="CHEBI:29035"/>
        <label>1</label>
    </ligand>
</feature>
<dbReference type="Pfam" id="PF00491">
    <property type="entry name" value="Arginase"/>
    <property type="match status" value="1"/>
</dbReference>
<protein>
    <submittedName>
        <fullName evidence="5">Agmatinase</fullName>
    </submittedName>
</protein>
<evidence type="ECO:0000256" key="1">
    <source>
        <dbReference type="ARBA" id="ARBA00022723"/>
    </source>
</evidence>
<keyword evidence="2" id="KW-0378">Hydrolase</keyword>
<reference evidence="5 6" key="1">
    <citation type="submission" date="2016-10" db="EMBL/GenBank/DDBJ databases">
        <authorList>
            <person name="de Groot N.N."/>
        </authorList>
    </citation>
    <scope>NUCLEOTIDE SEQUENCE [LARGE SCALE GENOMIC DNA]</scope>
    <source>
        <strain evidence="5 6">DSM 21800</strain>
    </source>
</reference>
<feature type="binding site" evidence="3">
    <location>
        <position position="155"/>
    </location>
    <ligand>
        <name>Mn(2+)</name>
        <dbReference type="ChEBI" id="CHEBI:29035"/>
        <label>1</label>
    </ligand>
</feature>
<evidence type="ECO:0000256" key="2">
    <source>
        <dbReference type="ARBA" id="ARBA00022801"/>
    </source>
</evidence>
<dbReference type="PIRSF" id="PIRSF036979">
    <property type="entry name" value="Arginase"/>
    <property type="match status" value="1"/>
</dbReference>
<dbReference type="InterPro" id="IPR023696">
    <property type="entry name" value="Ureohydrolase_dom_sf"/>
</dbReference>
<name>A0A1H1YIX9_9ACTN</name>
<comment type="similarity">
    <text evidence="4">Belongs to the arginase family.</text>
</comment>
<dbReference type="PANTHER" id="PTHR11358:SF26">
    <property type="entry name" value="GUANIDINO ACID HYDROLASE, MITOCHONDRIAL"/>
    <property type="match status" value="1"/>
</dbReference>
<dbReference type="GO" id="GO:0008783">
    <property type="term" value="F:agmatinase activity"/>
    <property type="evidence" value="ECO:0007669"/>
    <property type="project" value="TreeGrafter"/>
</dbReference>
<dbReference type="GO" id="GO:0046872">
    <property type="term" value="F:metal ion binding"/>
    <property type="evidence" value="ECO:0007669"/>
    <property type="project" value="UniProtKB-KW"/>
</dbReference>
<dbReference type="SUPFAM" id="SSF52768">
    <property type="entry name" value="Arginase/deacetylase"/>
    <property type="match status" value="1"/>
</dbReference>
<feature type="binding site" evidence="3">
    <location>
        <position position="243"/>
    </location>
    <ligand>
        <name>Mn(2+)</name>
        <dbReference type="ChEBI" id="CHEBI:29035"/>
        <label>1</label>
    </ligand>
</feature>
<proteinExistence type="inferred from homology"/>
<evidence type="ECO:0000256" key="3">
    <source>
        <dbReference type="PIRSR" id="PIRSR036979-1"/>
    </source>
</evidence>
<dbReference type="Gene3D" id="3.40.800.10">
    <property type="entry name" value="Ureohydrolase domain"/>
    <property type="match status" value="1"/>
</dbReference>
<evidence type="ECO:0000256" key="4">
    <source>
        <dbReference type="PROSITE-ProRule" id="PRU00742"/>
    </source>
</evidence>
<keyword evidence="3" id="KW-0464">Manganese</keyword>
<keyword evidence="6" id="KW-1185">Reference proteome</keyword>
<dbReference type="GO" id="GO:0033389">
    <property type="term" value="P:putrescine biosynthetic process from arginine, via agmatine"/>
    <property type="evidence" value="ECO:0007669"/>
    <property type="project" value="TreeGrafter"/>
</dbReference>
<organism evidence="5 6">
    <name type="scientific">Microlunatus soli</name>
    <dbReference type="NCBI Taxonomy" id="630515"/>
    <lineage>
        <taxon>Bacteria</taxon>
        <taxon>Bacillati</taxon>
        <taxon>Actinomycetota</taxon>
        <taxon>Actinomycetes</taxon>
        <taxon>Propionibacteriales</taxon>
        <taxon>Propionibacteriaceae</taxon>
        <taxon>Microlunatus</taxon>
    </lineage>
</organism>
<gene>
    <name evidence="5" type="ORF">SAMN04489812_4608</name>
</gene>
<dbReference type="PANTHER" id="PTHR11358">
    <property type="entry name" value="ARGINASE/AGMATINASE"/>
    <property type="match status" value="1"/>
</dbReference>
<dbReference type="EMBL" id="LT629772">
    <property type="protein sequence ID" value="SDT21420.1"/>
    <property type="molecule type" value="Genomic_DNA"/>
</dbReference>
<comment type="cofactor">
    <cofactor evidence="3">
        <name>Mn(2+)</name>
        <dbReference type="ChEBI" id="CHEBI:29035"/>
    </cofactor>
    <text evidence="3">Binds 2 manganese ions per subunit.</text>
</comment>
<dbReference type="InterPro" id="IPR006035">
    <property type="entry name" value="Ureohydrolase"/>
</dbReference>
<dbReference type="Proteomes" id="UP000199103">
    <property type="component" value="Chromosome I"/>
</dbReference>
<dbReference type="AlphaFoldDB" id="A0A1H1YIX9"/>
<dbReference type="RefSeq" id="WP_091527759.1">
    <property type="nucleotide sequence ID" value="NZ_LT629772.1"/>
</dbReference>
<sequence length="328" mass="36020">MNEDRLNLPFVGIPTFLRSPIRTDLKNLDADIAFLGIPSDEGSPWYPGARMAPRVVREMSVRFAEYGAVQQAAGIYDIDTDKHYLQYERRNERIVDCGDVDILYTNPAGTFANISDATSDILQAGAIPVVFGGDHAVSYGVVRAYEEPVSVVHFDAHLDYRPFVHGVEYANGSPMLKIGKLPHVRQMVQVGTRSIRTSKAALQESLDRGNDVVTVNGFRDQGVDGILRHLPAGGKVYVSIDIDVLDLPLVPGCASAEPEGFRFEEMRQMLFAIARHADVVGLDVVEINPMLDVRSNNTSLLGAQLAVETIGRVVEQPAYLARKGRTAQ</sequence>
<keyword evidence="1 3" id="KW-0479">Metal-binding</keyword>
<dbReference type="PROSITE" id="PS51409">
    <property type="entry name" value="ARGINASE_2"/>
    <property type="match status" value="1"/>
</dbReference>
<evidence type="ECO:0000313" key="5">
    <source>
        <dbReference type="EMBL" id="SDT21420.1"/>
    </source>
</evidence>
<evidence type="ECO:0000313" key="6">
    <source>
        <dbReference type="Proteomes" id="UP000199103"/>
    </source>
</evidence>
<dbReference type="OrthoDB" id="7331788at2"/>